<dbReference type="VEuPathDB" id="FungiDB:A1O9_07491"/>
<feature type="compositionally biased region" description="Polar residues" evidence="1">
    <location>
        <begin position="39"/>
        <end position="48"/>
    </location>
</feature>
<protein>
    <submittedName>
        <fullName evidence="2">Uncharacterized protein</fullName>
    </submittedName>
</protein>
<dbReference type="GeneID" id="25282405"/>
<dbReference type="RefSeq" id="XP_013258501.1">
    <property type="nucleotide sequence ID" value="XM_013403047.1"/>
</dbReference>
<accession>A0A072P7T1</accession>
<comment type="caution">
    <text evidence="2">The sequence shown here is derived from an EMBL/GenBank/DDBJ whole genome shotgun (WGS) entry which is preliminary data.</text>
</comment>
<dbReference type="Proteomes" id="UP000027920">
    <property type="component" value="Unassembled WGS sequence"/>
</dbReference>
<proteinExistence type="predicted"/>
<gene>
    <name evidence="2" type="ORF">A1O9_07491</name>
</gene>
<sequence>MSVTTTTNPASATVLQALTDYDLHHSGAPERSGTPSPPNQQTSPNAETPENWDTEHRRVPPYRPIDRSLLGPERPDGANHIEATFVHLMLHGV</sequence>
<evidence type="ECO:0000313" key="2">
    <source>
        <dbReference type="EMBL" id="KEF55911.1"/>
    </source>
</evidence>
<feature type="region of interest" description="Disordered" evidence="1">
    <location>
        <begin position="21"/>
        <end position="78"/>
    </location>
</feature>
<feature type="non-terminal residue" evidence="2">
    <location>
        <position position="93"/>
    </location>
</feature>
<dbReference type="EMBL" id="AMGV01000006">
    <property type="protein sequence ID" value="KEF55911.1"/>
    <property type="molecule type" value="Genomic_DNA"/>
</dbReference>
<dbReference type="AlphaFoldDB" id="A0A072P7T1"/>
<keyword evidence="3" id="KW-1185">Reference proteome</keyword>
<organism evidence="2 3">
    <name type="scientific">Exophiala aquamarina CBS 119918</name>
    <dbReference type="NCBI Taxonomy" id="1182545"/>
    <lineage>
        <taxon>Eukaryota</taxon>
        <taxon>Fungi</taxon>
        <taxon>Dikarya</taxon>
        <taxon>Ascomycota</taxon>
        <taxon>Pezizomycotina</taxon>
        <taxon>Eurotiomycetes</taxon>
        <taxon>Chaetothyriomycetidae</taxon>
        <taxon>Chaetothyriales</taxon>
        <taxon>Herpotrichiellaceae</taxon>
        <taxon>Exophiala</taxon>
    </lineage>
</organism>
<reference evidence="2 3" key="1">
    <citation type="submission" date="2013-03" db="EMBL/GenBank/DDBJ databases">
        <title>The Genome Sequence of Exophiala aquamarina CBS 119918.</title>
        <authorList>
            <consortium name="The Broad Institute Genomics Platform"/>
            <person name="Cuomo C."/>
            <person name="de Hoog S."/>
            <person name="Gorbushina A."/>
            <person name="Walker B."/>
            <person name="Young S.K."/>
            <person name="Zeng Q."/>
            <person name="Gargeya S."/>
            <person name="Fitzgerald M."/>
            <person name="Haas B."/>
            <person name="Abouelleil A."/>
            <person name="Allen A.W."/>
            <person name="Alvarado L."/>
            <person name="Arachchi H.M."/>
            <person name="Berlin A.M."/>
            <person name="Chapman S.B."/>
            <person name="Gainer-Dewar J."/>
            <person name="Goldberg J."/>
            <person name="Griggs A."/>
            <person name="Gujja S."/>
            <person name="Hansen M."/>
            <person name="Howarth C."/>
            <person name="Imamovic A."/>
            <person name="Ireland A."/>
            <person name="Larimer J."/>
            <person name="McCowan C."/>
            <person name="Murphy C."/>
            <person name="Pearson M."/>
            <person name="Poon T.W."/>
            <person name="Priest M."/>
            <person name="Roberts A."/>
            <person name="Saif S."/>
            <person name="Shea T."/>
            <person name="Sisk P."/>
            <person name="Sykes S."/>
            <person name="Wortman J."/>
            <person name="Nusbaum C."/>
            <person name="Birren B."/>
        </authorList>
    </citation>
    <scope>NUCLEOTIDE SEQUENCE [LARGE SCALE GENOMIC DNA]</scope>
    <source>
        <strain evidence="2 3">CBS 119918</strain>
    </source>
</reference>
<evidence type="ECO:0000313" key="3">
    <source>
        <dbReference type="Proteomes" id="UP000027920"/>
    </source>
</evidence>
<evidence type="ECO:0000256" key="1">
    <source>
        <dbReference type="SAM" id="MobiDB-lite"/>
    </source>
</evidence>
<dbReference type="OrthoDB" id="5201563at2759"/>
<name>A0A072P7T1_9EURO</name>
<dbReference type="HOGENOM" id="CLU_141137_1_0_1"/>